<keyword evidence="2" id="KW-1185">Reference proteome</keyword>
<evidence type="ECO:0000313" key="2">
    <source>
        <dbReference type="Proteomes" id="UP001139408"/>
    </source>
</evidence>
<proteinExistence type="predicted"/>
<dbReference type="EMBL" id="JAKILJ010000032">
    <property type="protein sequence ID" value="MCL1106382.1"/>
    <property type="molecule type" value="Genomic_DNA"/>
</dbReference>
<gene>
    <name evidence="1" type="ORF">L2749_14135</name>
</gene>
<protein>
    <submittedName>
        <fullName evidence="1">Uncharacterized protein</fullName>
    </submittedName>
</protein>
<name>A0A9X1ZA05_9GAMM</name>
<comment type="caution">
    <text evidence="1">The sequence shown here is derived from an EMBL/GenBank/DDBJ whole genome shotgun (WGS) entry which is preliminary data.</text>
</comment>
<evidence type="ECO:0000313" key="1">
    <source>
        <dbReference type="EMBL" id="MCL1106382.1"/>
    </source>
</evidence>
<reference evidence="1" key="1">
    <citation type="submission" date="2022-01" db="EMBL/GenBank/DDBJ databases">
        <title>Whole genome-based taxonomy of the Shewanellaceae.</title>
        <authorList>
            <person name="Martin-Rodriguez A.J."/>
        </authorList>
    </citation>
    <scope>NUCLEOTIDE SEQUENCE</scope>
    <source>
        <strain evidence="1">DSM 23803</strain>
    </source>
</reference>
<dbReference type="RefSeq" id="WP_188925723.1">
    <property type="nucleotide sequence ID" value="NZ_BMQI01000030.1"/>
</dbReference>
<dbReference type="AlphaFoldDB" id="A0A9X1ZA05"/>
<organism evidence="1 2">
    <name type="scientific">Shewanella algicola</name>
    <dbReference type="NCBI Taxonomy" id="640633"/>
    <lineage>
        <taxon>Bacteria</taxon>
        <taxon>Pseudomonadati</taxon>
        <taxon>Pseudomonadota</taxon>
        <taxon>Gammaproteobacteria</taxon>
        <taxon>Alteromonadales</taxon>
        <taxon>Shewanellaceae</taxon>
        <taxon>Shewanella</taxon>
    </lineage>
</organism>
<accession>A0A9X1ZA05</accession>
<sequence>MSYEQLIKHFKTVTDIDLAIDHLSKKVKSMRKSAINATTLAEKLAINKEIKAINEINFKLKMNYFALEDELNNA</sequence>
<dbReference type="Proteomes" id="UP001139408">
    <property type="component" value="Unassembled WGS sequence"/>
</dbReference>